<proteinExistence type="predicted"/>
<protein>
    <submittedName>
        <fullName evidence="1">Uncharacterized protein</fullName>
    </submittedName>
</protein>
<sequence>MTIGQALKRPADSELLILPHMDRSGKIGIAGCRRFWNVQGPACRPDCAVRRYTEQSGAEQQKRRDAYGKCLKSSAVSVTGQVARTGHGMVPAQPLPTFGGRIAEALVKDGKAAAVRDDLDHMAVGGFA</sequence>
<geneLocation type="plasmid" evidence="1">
    <name>pRg502b</name>
</geneLocation>
<reference evidence="1 2" key="1">
    <citation type="journal article" date="2012" name="J. Bacteriol.">
        <title>Genome sequence of Rhizobium grahamii CCGE502, a broad-host-range symbiont with low nodulation competitiveness in Phaseolus vulgaris.</title>
        <authorList>
            <person name="Althabegoiti M.J."/>
            <person name="Lozano L."/>
            <person name="Torres-Tejerizo G."/>
            <person name="Ormeno-Orrillo E."/>
            <person name="Rogel M.A."/>
            <person name="Gonzalez V."/>
            <person name="Martinez-Romero E."/>
        </authorList>
    </citation>
    <scope>NUCLEOTIDE SEQUENCE [LARGE SCALE GENOMIC DNA]</scope>
    <source>
        <strain evidence="1 2">CCGE 502</strain>
        <plasmid evidence="1">pRg502b</plasmid>
    </source>
</reference>
<keyword evidence="2" id="KW-1185">Reference proteome</keyword>
<evidence type="ECO:0000313" key="1">
    <source>
        <dbReference type="EMBL" id="EPE94189.1"/>
    </source>
</evidence>
<dbReference type="EMBL" id="AEYE02000036">
    <property type="protein sequence ID" value="EPE94189.1"/>
    <property type="molecule type" value="Genomic_DNA"/>
</dbReference>
<name>S3H664_9HYPH</name>
<evidence type="ECO:0000313" key="2">
    <source>
        <dbReference type="Proteomes" id="UP000014411"/>
    </source>
</evidence>
<accession>S3H664</accession>
<dbReference type="AlphaFoldDB" id="S3H664"/>
<gene>
    <name evidence="1" type="ORF">RGCCGE502_30857</name>
</gene>
<comment type="caution">
    <text evidence="1">The sequence shown here is derived from an EMBL/GenBank/DDBJ whole genome shotgun (WGS) entry which is preliminary data.</text>
</comment>
<keyword evidence="1" id="KW-0614">Plasmid</keyword>
<dbReference type="Proteomes" id="UP000014411">
    <property type="component" value="Unassembled WGS sequence"/>
</dbReference>
<organism evidence="1 2">
    <name type="scientific">Rhizobium grahamii CCGE 502</name>
    <dbReference type="NCBI Taxonomy" id="990285"/>
    <lineage>
        <taxon>Bacteria</taxon>
        <taxon>Pseudomonadati</taxon>
        <taxon>Pseudomonadota</taxon>
        <taxon>Alphaproteobacteria</taxon>
        <taxon>Hyphomicrobiales</taxon>
        <taxon>Rhizobiaceae</taxon>
        <taxon>Rhizobium/Agrobacterium group</taxon>
        <taxon>Rhizobium</taxon>
    </lineage>
</organism>
<dbReference type="HOGENOM" id="CLU_135057_0_0_5"/>